<dbReference type="OrthoDB" id="6571700at2759"/>
<keyword evidence="9" id="KW-1185">Reference proteome</keyword>
<reference evidence="10" key="1">
    <citation type="submission" date="2025-08" db="UniProtKB">
        <authorList>
            <consortium name="RefSeq"/>
        </authorList>
    </citation>
    <scope>IDENTIFICATION</scope>
    <source>
        <tissue evidence="10">Whole body</tissue>
    </source>
</reference>
<evidence type="ECO:0000256" key="2">
    <source>
        <dbReference type="ARBA" id="ARBA00004123"/>
    </source>
</evidence>
<protein>
    <submittedName>
        <fullName evidence="10">Uncharacterized protein LOC112680568 isoform X1</fullName>
    </submittedName>
</protein>
<evidence type="ECO:0000256" key="6">
    <source>
        <dbReference type="ARBA" id="ARBA00022801"/>
    </source>
</evidence>
<accession>A0A8B8F6W3</accession>
<dbReference type="AlphaFoldDB" id="A0A8B8F6W3"/>
<dbReference type="PANTHER" id="PTHR22930">
    <property type="match status" value="1"/>
</dbReference>
<sequence>MSKNTFKKLLSGIKNNIRKQDTVMRKSIPPNEKLALTLRYLGSGYTMSDLHIDYRIRLSTISNIVREVCESLWATFKKSCFPTITEELLAKVATEFEERANFPHVIGAIDGKHIQVIKPKGSASMNFNYKHFFSILLLAACDSNYKFLYIDVGAPGKSSDSTTFKNSTLYKLLKTNKIKLPPPKPVDNSQPGNATKCVRTELIDFFMKEGQVSWQMKKI</sequence>
<keyword evidence="4" id="KW-0540">Nuclease</keyword>
<proteinExistence type="inferred from homology"/>
<dbReference type="GO" id="GO:0016787">
    <property type="term" value="F:hydrolase activity"/>
    <property type="evidence" value="ECO:0007669"/>
    <property type="project" value="UniProtKB-KW"/>
</dbReference>
<keyword evidence="7" id="KW-0539">Nucleus</keyword>
<dbReference type="RefSeq" id="XP_025406488.1">
    <property type="nucleotide sequence ID" value="XM_025550703.1"/>
</dbReference>
<organism evidence="9 10">
    <name type="scientific">Sipha flava</name>
    <name type="common">yellow sugarcane aphid</name>
    <dbReference type="NCBI Taxonomy" id="143950"/>
    <lineage>
        <taxon>Eukaryota</taxon>
        <taxon>Metazoa</taxon>
        <taxon>Ecdysozoa</taxon>
        <taxon>Arthropoda</taxon>
        <taxon>Hexapoda</taxon>
        <taxon>Insecta</taxon>
        <taxon>Pterygota</taxon>
        <taxon>Neoptera</taxon>
        <taxon>Paraneoptera</taxon>
        <taxon>Hemiptera</taxon>
        <taxon>Sternorrhyncha</taxon>
        <taxon>Aphidomorpha</taxon>
        <taxon>Aphidoidea</taxon>
        <taxon>Aphididae</taxon>
        <taxon>Sipha</taxon>
    </lineage>
</organism>
<gene>
    <name evidence="10" type="primary">LOC112680568</name>
</gene>
<evidence type="ECO:0000259" key="8">
    <source>
        <dbReference type="Pfam" id="PF13359"/>
    </source>
</evidence>
<evidence type="ECO:0000256" key="4">
    <source>
        <dbReference type="ARBA" id="ARBA00022722"/>
    </source>
</evidence>
<comment type="cofactor">
    <cofactor evidence="1">
        <name>a divalent metal cation</name>
        <dbReference type="ChEBI" id="CHEBI:60240"/>
    </cofactor>
</comment>
<evidence type="ECO:0000256" key="7">
    <source>
        <dbReference type="ARBA" id="ARBA00023242"/>
    </source>
</evidence>
<dbReference type="GeneID" id="112680568"/>
<dbReference type="PANTHER" id="PTHR22930:SF269">
    <property type="entry name" value="NUCLEASE HARBI1-LIKE PROTEIN"/>
    <property type="match status" value="1"/>
</dbReference>
<dbReference type="Pfam" id="PF13359">
    <property type="entry name" value="DDE_Tnp_4"/>
    <property type="match status" value="1"/>
</dbReference>
<evidence type="ECO:0000256" key="1">
    <source>
        <dbReference type="ARBA" id="ARBA00001968"/>
    </source>
</evidence>
<name>A0A8B8F6W3_9HEMI</name>
<comment type="similarity">
    <text evidence="3">Belongs to the HARBI1 family.</text>
</comment>
<evidence type="ECO:0000313" key="9">
    <source>
        <dbReference type="Proteomes" id="UP000694846"/>
    </source>
</evidence>
<dbReference type="GO" id="GO:0004518">
    <property type="term" value="F:nuclease activity"/>
    <property type="evidence" value="ECO:0007669"/>
    <property type="project" value="UniProtKB-KW"/>
</dbReference>
<dbReference type="GO" id="GO:0005634">
    <property type="term" value="C:nucleus"/>
    <property type="evidence" value="ECO:0007669"/>
    <property type="project" value="UniProtKB-SubCell"/>
</dbReference>
<feature type="domain" description="DDE Tnp4" evidence="8">
    <location>
        <begin position="109"/>
        <end position="175"/>
    </location>
</feature>
<dbReference type="GO" id="GO:0046872">
    <property type="term" value="F:metal ion binding"/>
    <property type="evidence" value="ECO:0007669"/>
    <property type="project" value="UniProtKB-KW"/>
</dbReference>
<evidence type="ECO:0000256" key="3">
    <source>
        <dbReference type="ARBA" id="ARBA00006958"/>
    </source>
</evidence>
<keyword evidence="5" id="KW-0479">Metal-binding</keyword>
<keyword evidence="6" id="KW-0378">Hydrolase</keyword>
<evidence type="ECO:0000256" key="5">
    <source>
        <dbReference type="ARBA" id="ARBA00022723"/>
    </source>
</evidence>
<dbReference type="InterPro" id="IPR045249">
    <property type="entry name" value="HARBI1-like"/>
</dbReference>
<dbReference type="Proteomes" id="UP000694846">
    <property type="component" value="Unplaced"/>
</dbReference>
<evidence type="ECO:0000313" key="10">
    <source>
        <dbReference type="RefSeq" id="XP_025406488.1"/>
    </source>
</evidence>
<comment type="subcellular location">
    <subcellularLocation>
        <location evidence="2">Nucleus</location>
    </subcellularLocation>
</comment>
<dbReference type="InterPro" id="IPR027806">
    <property type="entry name" value="HARBI1_dom"/>
</dbReference>